<dbReference type="Gene3D" id="3.40.33.10">
    <property type="entry name" value="CAP"/>
    <property type="match status" value="1"/>
</dbReference>
<reference evidence="1" key="1">
    <citation type="submission" date="2023-10" db="EMBL/GenBank/DDBJ databases">
        <title>Genome assembly of Pristionchus species.</title>
        <authorList>
            <person name="Yoshida K."/>
            <person name="Sommer R.J."/>
        </authorList>
    </citation>
    <scope>NUCLEOTIDE SEQUENCE</scope>
    <source>
        <strain evidence="1">RS0144</strain>
    </source>
</reference>
<feature type="non-terminal residue" evidence="1">
    <location>
        <position position="1"/>
    </location>
</feature>
<evidence type="ECO:0000313" key="1">
    <source>
        <dbReference type="EMBL" id="GMS86312.1"/>
    </source>
</evidence>
<dbReference type="SUPFAM" id="SSF55797">
    <property type="entry name" value="PR-1-like"/>
    <property type="match status" value="1"/>
</dbReference>
<dbReference type="AlphaFoldDB" id="A0AAV5SV73"/>
<protein>
    <recommendedName>
        <fullName evidence="3">SCP domain-containing protein</fullName>
    </recommendedName>
</protein>
<evidence type="ECO:0008006" key="3">
    <source>
        <dbReference type="Google" id="ProtNLM"/>
    </source>
</evidence>
<name>A0AAV5SV73_9BILA</name>
<keyword evidence="2" id="KW-1185">Reference proteome</keyword>
<dbReference type="Proteomes" id="UP001432027">
    <property type="component" value="Unassembled WGS sequence"/>
</dbReference>
<sequence length="60" mass="6160">TEASSQCSGGIPAAEVQGFLDAHNSFRRSISAGTYVAKGKLMPAASPAIPDLTYDCSIEA</sequence>
<feature type="non-terminal residue" evidence="1">
    <location>
        <position position="60"/>
    </location>
</feature>
<organism evidence="1 2">
    <name type="scientific">Pristionchus entomophagus</name>
    <dbReference type="NCBI Taxonomy" id="358040"/>
    <lineage>
        <taxon>Eukaryota</taxon>
        <taxon>Metazoa</taxon>
        <taxon>Ecdysozoa</taxon>
        <taxon>Nematoda</taxon>
        <taxon>Chromadorea</taxon>
        <taxon>Rhabditida</taxon>
        <taxon>Rhabditina</taxon>
        <taxon>Diplogasteromorpha</taxon>
        <taxon>Diplogasteroidea</taxon>
        <taxon>Neodiplogasteridae</taxon>
        <taxon>Pristionchus</taxon>
    </lineage>
</organism>
<gene>
    <name evidence="1" type="ORF">PENTCL1PPCAC_8487</name>
</gene>
<evidence type="ECO:0000313" key="2">
    <source>
        <dbReference type="Proteomes" id="UP001432027"/>
    </source>
</evidence>
<dbReference type="EMBL" id="BTSX01000002">
    <property type="protein sequence ID" value="GMS86312.1"/>
    <property type="molecule type" value="Genomic_DNA"/>
</dbReference>
<comment type="caution">
    <text evidence="1">The sequence shown here is derived from an EMBL/GenBank/DDBJ whole genome shotgun (WGS) entry which is preliminary data.</text>
</comment>
<proteinExistence type="predicted"/>
<accession>A0AAV5SV73</accession>
<dbReference type="InterPro" id="IPR035940">
    <property type="entry name" value="CAP_sf"/>
</dbReference>